<gene>
    <name evidence="1" type="ORF">L207DRAFT_599538</name>
</gene>
<proteinExistence type="predicted"/>
<dbReference type="AlphaFoldDB" id="A0A2J6RFA4"/>
<keyword evidence="2" id="KW-1185">Reference proteome</keyword>
<organism evidence="1 2">
    <name type="scientific">Hyaloscypha variabilis (strain UAMH 11265 / GT02V1 / F)</name>
    <name type="common">Meliniomyces variabilis</name>
    <dbReference type="NCBI Taxonomy" id="1149755"/>
    <lineage>
        <taxon>Eukaryota</taxon>
        <taxon>Fungi</taxon>
        <taxon>Dikarya</taxon>
        <taxon>Ascomycota</taxon>
        <taxon>Pezizomycotina</taxon>
        <taxon>Leotiomycetes</taxon>
        <taxon>Helotiales</taxon>
        <taxon>Hyaloscyphaceae</taxon>
        <taxon>Hyaloscypha</taxon>
        <taxon>Hyaloscypha variabilis</taxon>
    </lineage>
</organism>
<dbReference type="EMBL" id="KZ613949">
    <property type="protein sequence ID" value="PMD37186.1"/>
    <property type="molecule type" value="Genomic_DNA"/>
</dbReference>
<evidence type="ECO:0000313" key="2">
    <source>
        <dbReference type="Proteomes" id="UP000235786"/>
    </source>
</evidence>
<protein>
    <submittedName>
        <fullName evidence="1">Uncharacterized protein</fullName>
    </submittedName>
</protein>
<sequence length="54" mass="6126">RPLGIPRQPLGEVSPNQRSRVVGARDHRIKFIAITCLEDLLDSTCRTIYKNASY</sequence>
<reference evidence="1 2" key="1">
    <citation type="submission" date="2016-04" db="EMBL/GenBank/DDBJ databases">
        <title>A degradative enzymes factory behind the ericoid mycorrhizal symbiosis.</title>
        <authorList>
            <consortium name="DOE Joint Genome Institute"/>
            <person name="Martino E."/>
            <person name="Morin E."/>
            <person name="Grelet G."/>
            <person name="Kuo A."/>
            <person name="Kohler A."/>
            <person name="Daghino S."/>
            <person name="Barry K."/>
            <person name="Choi C."/>
            <person name="Cichocki N."/>
            <person name="Clum A."/>
            <person name="Copeland A."/>
            <person name="Hainaut M."/>
            <person name="Haridas S."/>
            <person name="Labutti K."/>
            <person name="Lindquist E."/>
            <person name="Lipzen A."/>
            <person name="Khouja H.-R."/>
            <person name="Murat C."/>
            <person name="Ohm R."/>
            <person name="Olson A."/>
            <person name="Spatafora J."/>
            <person name="Veneault-Fourrey C."/>
            <person name="Henrissat B."/>
            <person name="Grigoriev I."/>
            <person name="Martin F."/>
            <person name="Perotto S."/>
        </authorList>
    </citation>
    <scope>NUCLEOTIDE SEQUENCE [LARGE SCALE GENOMIC DNA]</scope>
    <source>
        <strain evidence="1 2">F</strain>
    </source>
</reference>
<dbReference type="OrthoDB" id="5151590at2759"/>
<name>A0A2J6RFA4_HYAVF</name>
<accession>A0A2J6RFA4</accession>
<dbReference type="Proteomes" id="UP000235786">
    <property type="component" value="Unassembled WGS sequence"/>
</dbReference>
<evidence type="ECO:0000313" key="1">
    <source>
        <dbReference type="EMBL" id="PMD37186.1"/>
    </source>
</evidence>
<feature type="non-terminal residue" evidence="1">
    <location>
        <position position="1"/>
    </location>
</feature>